<dbReference type="HOGENOM" id="CLU_2145549_0_0_1"/>
<dbReference type="Gene3D" id="3.10.20.250">
    <property type="entry name" value="YML108W-like"/>
    <property type="match status" value="1"/>
</dbReference>
<dbReference type="GeneID" id="11503406"/>
<proteinExistence type="predicted"/>
<sequence length="111" mass="12785">MGGNDNFYHMIIFLEESIENGQEGNSVDNGEDKQDVKSSHEFVDELVLPFQVDEIDALNEWFDKFDEKLCIPNEGHIKYEITSDGMMVLLLDKELEHLVNDVKTFVEENSS</sequence>
<name>G8ZNK2_TORDE</name>
<dbReference type="eggNOG" id="ENOG502S3ZA">
    <property type="taxonomic scope" value="Eukaryota"/>
</dbReference>
<dbReference type="InterPro" id="IPR035946">
    <property type="entry name" value="YML108W-like_sf"/>
</dbReference>
<accession>G8ZNK2</accession>
<protein>
    <submittedName>
        <fullName evidence="1">Uncharacterized protein</fullName>
    </submittedName>
</protein>
<dbReference type="SUPFAM" id="SSF89975">
    <property type="entry name" value="Hypothetical protein Yml108w"/>
    <property type="match status" value="1"/>
</dbReference>
<dbReference type="RefSeq" id="XP_003679407.1">
    <property type="nucleotide sequence ID" value="XM_003679359.1"/>
</dbReference>
<gene>
    <name evidence="1" type="primary">TDEL0B00670</name>
    <name evidence="1" type="ORF">TDEL_0B00670</name>
</gene>
<reference evidence="1 2" key="1">
    <citation type="journal article" date="2011" name="Proc. Natl. Acad. Sci. U.S.A.">
        <title>Evolutionary erosion of yeast sex chromosomes by mating-type switching accidents.</title>
        <authorList>
            <person name="Gordon J.L."/>
            <person name="Armisen D."/>
            <person name="Proux-Wera E."/>
            <person name="Oheigeartaigh S.S."/>
            <person name="Byrne K.P."/>
            <person name="Wolfe K.H."/>
        </authorList>
    </citation>
    <scope>NUCLEOTIDE SEQUENCE [LARGE SCALE GENOMIC DNA]</scope>
    <source>
        <strain evidence="2">ATCC 10662 / CBS 1146 / NBRC 0425 / NCYC 2629 / NRRL Y-866</strain>
    </source>
</reference>
<dbReference type="InterPro" id="IPR015080">
    <property type="entry name" value="DUF1892"/>
</dbReference>
<dbReference type="InParanoid" id="G8ZNK2"/>
<dbReference type="AlphaFoldDB" id="G8ZNK2"/>
<organism evidence="1 2">
    <name type="scientific">Torulaspora delbrueckii</name>
    <name type="common">Yeast</name>
    <name type="synonym">Candida colliculosa</name>
    <dbReference type="NCBI Taxonomy" id="4950"/>
    <lineage>
        <taxon>Eukaryota</taxon>
        <taxon>Fungi</taxon>
        <taxon>Dikarya</taxon>
        <taxon>Ascomycota</taxon>
        <taxon>Saccharomycotina</taxon>
        <taxon>Saccharomycetes</taxon>
        <taxon>Saccharomycetales</taxon>
        <taxon>Saccharomycetaceae</taxon>
        <taxon>Torulaspora</taxon>
    </lineage>
</organism>
<dbReference type="Proteomes" id="UP000005627">
    <property type="component" value="Chromosome 2"/>
</dbReference>
<evidence type="ECO:0000313" key="2">
    <source>
        <dbReference type="Proteomes" id="UP000005627"/>
    </source>
</evidence>
<dbReference type="KEGG" id="tdl:TDEL_0B00670"/>
<keyword evidence="2" id="KW-1185">Reference proteome</keyword>
<dbReference type="Pfam" id="PF08987">
    <property type="entry name" value="DUF1892"/>
    <property type="match status" value="1"/>
</dbReference>
<dbReference type="EMBL" id="HE616743">
    <property type="protein sequence ID" value="CCE90196.1"/>
    <property type="molecule type" value="Genomic_DNA"/>
</dbReference>
<dbReference type="FunCoup" id="G8ZNK2">
    <property type="interactions" value="51"/>
</dbReference>
<evidence type="ECO:0000313" key="1">
    <source>
        <dbReference type="EMBL" id="CCE90196.1"/>
    </source>
</evidence>
<dbReference type="OrthoDB" id="4035606at2759"/>